<reference evidence="4" key="1">
    <citation type="journal article" date="2017" name="Genome Biol. Evol.">
        <title>The complete genome sequence of the phytopathogenic fungus Sclerotinia sclerotiorum reveals insights into the genome architecture of broad host range pathogens.</title>
        <authorList>
            <person name="Derbyshire M."/>
            <person name="Denton-Giles M."/>
            <person name="Hegedus D."/>
            <person name="Seifbarghy S."/>
            <person name="Rollins J."/>
            <person name="van Kan J."/>
            <person name="Seidl M.F."/>
            <person name="Faino L."/>
            <person name="Mbengue M."/>
            <person name="Navaud O."/>
            <person name="Raffaele S."/>
            <person name="Hammond-Kosack K."/>
            <person name="Heard S."/>
            <person name="Oliver R."/>
        </authorList>
    </citation>
    <scope>NUCLEOTIDE SEQUENCE [LARGE SCALE GENOMIC DNA]</scope>
    <source>
        <strain evidence="4">ATCC 18683 / 1980 / Ss-1</strain>
    </source>
</reference>
<proteinExistence type="inferred from homology"/>
<keyword evidence="2" id="KW-0812">Transmembrane</keyword>
<dbReference type="Proteomes" id="UP000177798">
    <property type="component" value="Chromosome 11"/>
</dbReference>
<dbReference type="VEuPathDB" id="FungiDB:sscle_11g083390"/>
<gene>
    <name evidence="3" type="ORF">sscle_11g083390</name>
</gene>
<evidence type="ECO:0008006" key="5">
    <source>
        <dbReference type="Google" id="ProtNLM"/>
    </source>
</evidence>
<dbReference type="RefSeq" id="XP_001591157.1">
    <property type="nucleotide sequence ID" value="XM_001591107.1"/>
</dbReference>
<protein>
    <recommendedName>
        <fullName evidence="5">Tat pathway signal sequence</fullName>
    </recommendedName>
</protein>
<dbReference type="Pfam" id="PF11807">
    <property type="entry name" value="UstYa"/>
    <property type="match status" value="1"/>
</dbReference>
<feature type="transmembrane region" description="Helical" evidence="2">
    <location>
        <begin position="44"/>
        <end position="64"/>
    </location>
</feature>
<evidence type="ECO:0000313" key="3">
    <source>
        <dbReference type="EMBL" id="APA13569.1"/>
    </source>
</evidence>
<keyword evidence="2" id="KW-1133">Transmembrane helix</keyword>
<accession>A0A1D9QFA0</accession>
<dbReference type="OMA" id="LFEFNHH"/>
<keyword evidence="2" id="KW-0472">Membrane</keyword>
<dbReference type="GO" id="GO:0043386">
    <property type="term" value="P:mycotoxin biosynthetic process"/>
    <property type="evidence" value="ECO:0007669"/>
    <property type="project" value="InterPro"/>
</dbReference>
<dbReference type="PANTHER" id="PTHR33365">
    <property type="entry name" value="YALI0B05434P"/>
    <property type="match status" value="1"/>
</dbReference>
<name>A0A1D9QFA0_SCLS1</name>
<comment type="similarity">
    <text evidence="1">Belongs to the ustYa family.</text>
</comment>
<evidence type="ECO:0000256" key="2">
    <source>
        <dbReference type="SAM" id="Phobius"/>
    </source>
</evidence>
<dbReference type="KEGG" id="ssl:SS1G_07782"/>
<dbReference type="EMBL" id="CP017824">
    <property type="protein sequence ID" value="APA13569.1"/>
    <property type="molecule type" value="Genomic_DNA"/>
</dbReference>
<dbReference type="InterPro" id="IPR021765">
    <property type="entry name" value="UstYa-like"/>
</dbReference>
<organism evidence="3 4">
    <name type="scientific">Sclerotinia sclerotiorum (strain ATCC 18683 / 1980 / Ss-1)</name>
    <name type="common">White mold</name>
    <name type="synonym">Whetzelinia sclerotiorum</name>
    <dbReference type="NCBI Taxonomy" id="665079"/>
    <lineage>
        <taxon>Eukaryota</taxon>
        <taxon>Fungi</taxon>
        <taxon>Dikarya</taxon>
        <taxon>Ascomycota</taxon>
        <taxon>Pezizomycotina</taxon>
        <taxon>Leotiomycetes</taxon>
        <taxon>Helotiales</taxon>
        <taxon>Sclerotiniaceae</taxon>
        <taxon>Sclerotinia</taxon>
    </lineage>
</organism>
<dbReference type="PANTHER" id="PTHR33365:SF13">
    <property type="entry name" value="TAT PATHWAY SIGNAL SEQUENCE"/>
    <property type="match status" value="1"/>
</dbReference>
<evidence type="ECO:0000256" key="1">
    <source>
        <dbReference type="ARBA" id="ARBA00035112"/>
    </source>
</evidence>
<evidence type="ECO:0000313" key="4">
    <source>
        <dbReference type="Proteomes" id="UP000177798"/>
    </source>
</evidence>
<dbReference type="AlphaFoldDB" id="A0A1D9QFA0"/>
<dbReference type="OrthoDB" id="3687641at2759"/>
<sequence>MGNSHDSSVPFLADLENEYAAAEKSDASSRDSPKTTKSSKAQTYLWISCIIVITLLSNTATYLITHRFKENLEKACAKHTAQYLSPILDNTDIKYETVRFNGSLFTNTIYREDPSPEVDEAWLNLGIKYKAMIIPIEDAPRAGISLDHFRVDEKDGGPGYPATVESLHQLHCLNLLRQRLYYNSEYYHKLGEGPFKNEEYILKAHINTIRQRLMCSADTGAHPYLWAKSGKNAHLYPDFNRDFRCKNFDAIRQFAGDHQAPWREDGQLDVNPKEGEVVLPGIP</sequence>